<reference evidence="1 2" key="1">
    <citation type="submission" date="2020-02" db="EMBL/GenBank/DDBJ databases">
        <title>Pseudoroseicyclus tamarix, sp. nov., isolated from offshore sediment of a Tamarix chinensis forest.</title>
        <authorList>
            <person name="Gai Y."/>
        </authorList>
    </citation>
    <scope>NUCLEOTIDE SEQUENCE [LARGE SCALE GENOMIC DNA]</scope>
    <source>
        <strain evidence="1 2">CLL3-39</strain>
    </source>
</reference>
<proteinExistence type="predicted"/>
<dbReference type="InterPro" id="IPR020349">
    <property type="entry name" value="Uncharacterised_14.7kDa"/>
</dbReference>
<dbReference type="Proteomes" id="UP000474757">
    <property type="component" value="Unassembled WGS sequence"/>
</dbReference>
<dbReference type="AlphaFoldDB" id="A0A6B2JZJ2"/>
<name>A0A6B2JZJ2_9RHOB</name>
<comment type="caution">
    <text evidence="1">The sequence shown here is derived from an EMBL/GenBank/DDBJ whole genome shotgun (WGS) entry which is preliminary data.</text>
</comment>
<gene>
    <name evidence="1" type="ORF">GZA08_11990</name>
</gene>
<protein>
    <submittedName>
        <fullName evidence="1">DUF5333 domain-containing protein</fullName>
    </submittedName>
</protein>
<dbReference type="Pfam" id="PF17267">
    <property type="entry name" value="DUF5333"/>
    <property type="match status" value="1"/>
</dbReference>
<evidence type="ECO:0000313" key="2">
    <source>
        <dbReference type="Proteomes" id="UP000474757"/>
    </source>
</evidence>
<sequence length="124" mass="13072">MLGFSILAGASAAKPALGQVTQITEGLINTAIAYEISERCDSIGARWLRGVAVLNGLQNHARELGYTEDEIDAFTSNRAEKDRLEGIARARLVELGAQPGDEASHCAVGRAQIAAGTPVGQLLR</sequence>
<organism evidence="1 2">
    <name type="scientific">Pseudoroseicyclus tamaricis</name>
    <dbReference type="NCBI Taxonomy" id="2705421"/>
    <lineage>
        <taxon>Bacteria</taxon>
        <taxon>Pseudomonadati</taxon>
        <taxon>Pseudomonadota</taxon>
        <taxon>Alphaproteobacteria</taxon>
        <taxon>Rhodobacterales</taxon>
        <taxon>Paracoccaceae</taxon>
        <taxon>Pseudoroseicyclus</taxon>
    </lineage>
</organism>
<keyword evidence="2" id="KW-1185">Reference proteome</keyword>
<evidence type="ECO:0000313" key="1">
    <source>
        <dbReference type="EMBL" id="NDV01684.1"/>
    </source>
</evidence>
<accession>A0A6B2JZJ2</accession>
<dbReference type="EMBL" id="JAAGAB010000003">
    <property type="protein sequence ID" value="NDV01684.1"/>
    <property type="molecule type" value="Genomic_DNA"/>
</dbReference>